<dbReference type="Gene3D" id="3.30.710.10">
    <property type="entry name" value="Potassium Channel Kv1.1, Chain A"/>
    <property type="match status" value="1"/>
</dbReference>
<dbReference type="Pfam" id="PF03931">
    <property type="entry name" value="Skp1_POZ"/>
    <property type="match status" value="1"/>
</dbReference>
<dbReference type="InterPro" id="IPR011333">
    <property type="entry name" value="SKP1/BTB/POZ_sf"/>
</dbReference>
<feature type="domain" description="SKP1 component POZ" evidence="6">
    <location>
        <begin position="41"/>
        <end position="96"/>
    </location>
</feature>
<feature type="transmembrane region" description="Helical" evidence="4">
    <location>
        <begin position="15"/>
        <end position="33"/>
    </location>
</feature>
<dbReference type="SUPFAM" id="SSF81382">
    <property type="entry name" value="Skp1 dimerisation domain-like"/>
    <property type="match status" value="1"/>
</dbReference>
<name>A0A6P6A5J0_DURZI</name>
<evidence type="ECO:0000256" key="2">
    <source>
        <dbReference type="ARBA" id="ARBA00009993"/>
    </source>
</evidence>
<keyword evidence="3" id="KW-0833">Ubl conjugation pathway</keyword>
<dbReference type="Pfam" id="PF01466">
    <property type="entry name" value="Skp1"/>
    <property type="match status" value="1"/>
</dbReference>
<accession>A0A6P6A5J0</accession>
<evidence type="ECO:0000256" key="4">
    <source>
        <dbReference type="SAM" id="Phobius"/>
    </source>
</evidence>
<evidence type="ECO:0000259" key="6">
    <source>
        <dbReference type="Pfam" id="PF03931"/>
    </source>
</evidence>
<dbReference type="SMART" id="SM00512">
    <property type="entry name" value="Skp1"/>
    <property type="match status" value="1"/>
</dbReference>
<feature type="domain" description="SKP1 component dimerisation" evidence="5">
    <location>
        <begin position="137"/>
        <end position="180"/>
    </location>
</feature>
<dbReference type="GO" id="GO:0016567">
    <property type="term" value="P:protein ubiquitination"/>
    <property type="evidence" value="ECO:0007669"/>
    <property type="project" value="UniProtKB-UniPathway"/>
</dbReference>
<dbReference type="UniPathway" id="UPA00143"/>
<dbReference type="PANTHER" id="PTHR11165">
    <property type="entry name" value="SKP1"/>
    <property type="match status" value="1"/>
</dbReference>
<evidence type="ECO:0000313" key="7">
    <source>
        <dbReference type="Proteomes" id="UP000515121"/>
    </source>
</evidence>
<dbReference type="RefSeq" id="XP_022759991.1">
    <property type="nucleotide sequence ID" value="XM_022904256.1"/>
</dbReference>
<dbReference type="SUPFAM" id="SSF54695">
    <property type="entry name" value="POZ domain"/>
    <property type="match status" value="1"/>
</dbReference>
<reference evidence="8" key="1">
    <citation type="submission" date="2025-08" db="UniProtKB">
        <authorList>
            <consortium name="RefSeq"/>
        </authorList>
    </citation>
    <scope>IDENTIFICATION</scope>
    <source>
        <tissue evidence="8">Fruit stalk</tissue>
    </source>
</reference>
<evidence type="ECO:0000256" key="3">
    <source>
        <dbReference type="ARBA" id="ARBA00022786"/>
    </source>
</evidence>
<protein>
    <submittedName>
        <fullName evidence="8">SKP1-like protein 1A</fullName>
    </submittedName>
</protein>
<comment type="pathway">
    <text evidence="1">Protein modification; protein ubiquitination.</text>
</comment>
<organism evidence="7 8">
    <name type="scientific">Durio zibethinus</name>
    <name type="common">Durian</name>
    <dbReference type="NCBI Taxonomy" id="66656"/>
    <lineage>
        <taxon>Eukaryota</taxon>
        <taxon>Viridiplantae</taxon>
        <taxon>Streptophyta</taxon>
        <taxon>Embryophyta</taxon>
        <taxon>Tracheophyta</taxon>
        <taxon>Spermatophyta</taxon>
        <taxon>Magnoliopsida</taxon>
        <taxon>eudicotyledons</taxon>
        <taxon>Gunneridae</taxon>
        <taxon>Pentapetalae</taxon>
        <taxon>rosids</taxon>
        <taxon>malvids</taxon>
        <taxon>Malvales</taxon>
        <taxon>Malvaceae</taxon>
        <taxon>Helicteroideae</taxon>
        <taxon>Durio</taxon>
    </lineage>
</organism>
<keyword evidence="4" id="KW-0472">Membrane</keyword>
<comment type="similarity">
    <text evidence="2">Belongs to the SKP1 family.</text>
</comment>
<dbReference type="InterPro" id="IPR036296">
    <property type="entry name" value="SKP1-like_dim_sf"/>
</dbReference>
<dbReference type="Proteomes" id="UP000515121">
    <property type="component" value="Unplaced"/>
</dbReference>
<dbReference type="GO" id="GO:0006511">
    <property type="term" value="P:ubiquitin-dependent protein catabolic process"/>
    <property type="evidence" value="ECO:0007669"/>
    <property type="project" value="InterPro"/>
</dbReference>
<proteinExistence type="inferred from homology"/>
<dbReference type="InterPro" id="IPR016073">
    <property type="entry name" value="Skp1_comp_POZ"/>
</dbReference>
<dbReference type="GeneID" id="111306365"/>
<dbReference type="GO" id="GO:0009867">
    <property type="term" value="P:jasmonic acid mediated signaling pathway"/>
    <property type="evidence" value="ECO:0007669"/>
    <property type="project" value="UniProtKB-ARBA"/>
</dbReference>
<evidence type="ECO:0000256" key="1">
    <source>
        <dbReference type="ARBA" id="ARBA00004906"/>
    </source>
</evidence>
<dbReference type="OrthoDB" id="1903179at2759"/>
<dbReference type="InterPro" id="IPR001232">
    <property type="entry name" value="SKP1-like"/>
</dbReference>
<evidence type="ECO:0000259" key="5">
    <source>
        <dbReference type="Pfam" id="PF01466"/>
    </source>
</evidence>
<dbReference type="AlphaFoldDB" id="A0A6P6A5J0"/>
<dbReference type="KEGG" id="dzi:111306365"/>
<keyword evidence="4" id="KW-1133">Transmembrane helix</keyword>
<dbReference type="InterPro" id="IPR016072">
    <property type="entry name" value="Skp1_comp_dimer"/>
</dbReference>
<keyword evidence="7" id="KW-1185">Reference proteome</keyword>
<keyword evidence="4" id="KW-0812">Transmembrane</keyword>
<dbReference type="InterPro" id="IPR016897">
    <property type="entry name" value="SKP1"/>
</dbReference>
<evidence type="ECO:0000313" key="8">
    <source>
        <dbReference type="RefSeq" id="XP_022759991.1"/>
    </source>
</evidence>
<gene>
    <name evidence="8" type="primary">LOC111306365</name>
</gene>
<sequence>MAFTWSKTIYMGLDPIFLTELSISIIIFSTIASSKKSRVSKIKTADNEIFEVEEAVATMSNTIKIMAGDCSGGVIPLNNVHSTIFARVIEWCKKHVDDGEDLEYYKGALKNCDATFFEVDQAVLYHLLTTANSLDIKPLLHQGCQRFVDMINGKTVEEIRQLLHIKNDFTNEEEDETRKKLWSSVVGMNSFILL</sequence>